<evidence type="ECO:0000313" key="9">
    <source>
        <dbReference type="EMBL" id="KAK4743674.1"/>
    </source>
</evidence>
<dbReference type="Proteomes" id="UP001345219">
    <property type="component" value="Chromosome 9"/>
</dbReference>
<comment type="catalytic activity">
    <reaction evidence="7">
        <text>L-cysteine + O2 = 3-sulfino-L-alanine + H(+)</text>
        <dbReference type="Rhea" id="RHEA:20441"/>
        <dbReference type="ChEBI" id="CHEBI:15378"/>
        <dbReference type="ChEBI" id="CHEBI:15379"/>
        <dbReference type="ChEBI" id="CHEBI:35235"/>
        <dbReference type="ChEBI" id="CHEBI:61085"/>
        <dbReference type="EC" id="1.13.11.20"/>
    </reaction>
    <physiologicalReaction direction="left-to-right" evidence="7">
        <dbReference type="Rhea" id="RHEA:20442"/>
    </physiologicalReaction>
</comment>
<evidence type="ECO:0000256" key="1">
    <source>
        <dbReference type="ARBA" id="ARBA00001954"/>
    </source>
</evidence>
<dbReference type="PANTHER" id="PTHR22966">
    <property type="entry name" value="2-AMINOETHANETHIOL DIOXYGENASE"/>
    <property type="match status" value="1"/>
</dbReference>
<keyword evidence="6" id="KW-0408">Iron</keyword>
<dbReference type="InterPro" id="IPR011051">
    <property type="entry name" value="RmlC_Cupin_sf"/>
</dbReference>
<comment type="cofactor">
    <cofactor evidence="1">
        <name>Fe(2+)</name>
        <dbReference type="ChEBI" id="CHEBI:29033"/>
    </cofactor>
</comment>
<sequence>MRIGATLVGDNRNHASSSGGGKVRYVSNSRVIRKKRFIRREVKDQRSLPLPMALQELYEACREVFKGPGTVPLPEEVQRLSLILDNMKPEDVGLSKDLQFKTKHGVEAIPKVIYTAIYKCDNFSMCIFFLPSGGVIPLHNHPGMTVLSKLLLGSMHVKSYDWADPTDAPDATPGSSPVRLARVKADGVLVAPCDSSVLYPTTGGNIHAIKALTTCAFLDVLGPPYSEEDGRDCSYYKEHPYTAFSSKRNPWLEGNFLLGLQYGIQFMPNVMLLTSSFFAHADGGIGPGPGPGAQGSGEWYGWLEEIDVPEDSLMVGIEYKGPQIIE</sequence>
<reference evidence="9 10" key="1">
    <citation type="journal article" date="2023" name="Hortic Res">
        <title>Pangenome of water caltrop reveals structural variations and asymmetric subgenome divergence after allopolyploidization.</title>
        <authorList>
            <person name="Zhang X."/>
            <person name="Chen Y."/>
            <person name="Wang L."/>
            <person name="Yuan Y."/>
            <person name="Fang M."/>
            <person name="Shi L."/>
            <person name="Lu R."/>
            <person name="Comes H.P."/>
            <person name="Ma Y."/>
            <person name="Chen Y."/>
            <person name="Huang G."/>
            <person name="Zhou Y."/>
            <person name="Zheng Z."/>
            <person name="Qiu Y."/>
        </authorList>
    </citation>
    <scope>NUCLEOTIDE SEQUENCE [LARGE SCALE GENOMIC DNA]</scope>
    <source>
        <tissue evidence="9">Roots</tissue>
    </source>
</reference>
<dbReference type="EC" id="1.13.11.20" evidence="3"/>
<evidence type="ECO:0000256" key="6">
    <source>
        <dbReference type="ARBA" id="ARBA00023004"/>
    </source>
</evidence>
<evidence type="ECO:0000256" key="7">
    <source>
        <dbReference type="ARBA" id="ARBA00024284"/>
    </source>
</evidence>
<name>A0AAN7GKT9_9MYRT</name>
<protein>
    <recommendedName>
        <fullName evidence="3">cysteine dioxygenase</fullName>
        <ecNumber evidence="3">1.13.11.20</ecNumber>
    </recommendedName>
</protein>
<keyword evidence="4" id="KW-0479">Metal-binding</keyword>
<evidence type="ECO:0000256" key="8">
    <source>
        <dbReference type="SAM" id="MobiDB-lite"/>
    </source>
</evidence>
<dbReference type="GO" id="GO:0046872">
    <property type="term" value="F:metal ion binding"/>
    <property type="evidence" value="ECO:0007669"/>
    <property type="project" value="UniProtKB-KW"/>
</dbReference>
<accession>A0AAN7GKT9</accession>
<dbReference type="Pfam" id="PF07847">
    <property type="entry name" value="PCO_ADO"/>
    <property type="match status" value="1"/>
</dbReference>
<organism evidence="9 10">
    <name type="scientific">Trapa incisa</name>
    <dbReference type="NCBI Taxonomy" id="236973"/>
    <lineage>
        <taxon>Eukaryota</taxon>
        <taxon>Viridiplantae</taxon>
        <taxon>Streptophyta</taxon>
        <taxon>Embryophyta</taxon>
        <taxon>Tracheophyta</taxon>
        <taxon>Spermatophyta</taxon>
        <taxon>Magnoliopsida</taxon>
        <taxon>eudicotyledons</taxon>
        <taxon>Gunneridae</taxon>
        <taxon>Pentapetalae</taxon>
        <taxon>rosids</taxon>
        <taxon>malvids</taxon>
        <taxon>Myrtales</taxon>
        <taxon>Lythraceae</taxon>
        <taxon>Trapa</taxon>
    </lineage>
</organism>
<dbReference type="InterPro" id="IPR012864">
    <property type="entry name" value="PCO/ADO"/>
</dbReference>
<proteinExistence type="inferred from homology"/>
<dbReference type="AlphaFoldDB" id="A0AAN7GKT9"/>
<dbReference type="SUPFAM" id="SSF51182">
    <property type="entry name" value="RmlC-like cupins"/>
    <property type="match status" value="1"/>
</dbReference>
<dbReference type="Gene3D" id="2.60.120.10">
    <property type="entry name" value="Jelly Rolls"/>
    <property type="match status" value="1"/>
</dbReference>
<gene>
    <name evidence="9" type="ORF">SAY87_009986</name>
</gene>
<evidence type="ECO:0000313" key="10">
    <source>
        <dbReference type="Proteomes" id="UP001345219"/>
    </source>
</evidence>
<keyword evidence="10" id="KW-1185">Reference proteome</keyword>
<dbReference type="CDD" id="cd20289">
    <property type="entry name" value="cupin_ADO"/>
    <property type="match status" value="1"/>
</dbReference>
<evidence type="ECO:0000256" key="5">
    <source>
        <dbReference type="ARBA" id="ARBA00023002"/>
    </source>
</evidence>
<dbReference type="GO" id="GO:0070483">
    <property type="term" value="P:detection of hypoxia"/>
    <property type="evidence" value="ECO:0007669"/>
    <property type="project" value="UniProtKB-ARBA"/>
</dbReference>
<feature type="region of interest" description="Disordered" evidence="8">
    <location>
        <begin position="1"/>
        <end position="22"/>
    </location>
</feature>
<dbReference type="EMBL" id="JAXIOK010000022">
    <property type="protein sequence ID" value="KAK4743674.1"/>
    <property type="molecule type" value="Genomic_DNA"/>
</dbReference>
<dbReference type="PANTHER" id="PTHR22966:SF63">
    <property type="entry name" value="CYSTEINE DIOXYGENASE"/>
    <property type="match status" value="1"/>
</dbReference>
<comment type="caution">
    <text evidence="9">The sequence shown here is derived from an EMBL/GenBank/DDBJ whole genome shotgun (WGS) entry which is preliminary data.</text>
</comment>
<evidence type="ECO:0000256" key="2">
    <source>
        <dbReference type="ARBA" id="ARBA00006622"/>
    </source>
</evidence>
<evidence type="ECO:0000256" key="3">
    <source>
        <dbReference type="ARBA" id="ARBA00013133"/>
    </source>
</evidence>
<dbReference type="InterPro" id="IPR014710">
    <property type="entry name" value="RmlC-like_jellyroll"/>
</dbReference>
<keyword evidence="5" id="KW-0560">Oxidoreductase</keyword>
<comment type="similarity">
    <text evidence="2">Belongs to the cysteine dioxygenase family.</text>
</comment>
<dbReference type="GO" id="GO:0017172">
    <property type="term" value="F:cysteine dioxygenase activity"/>
    <property type="evidence" value="ECO:0007669"/>
    <property type="project" value="UniProtKB-EC"/>
</dbReference>
<evidence type="ECO:0000256" key="4">
    <source>
        <dbReference type="ARBA" id="ARBA00022723"/>
    </source>
</evidence>